<keyword evidence="10" id="KW-0966">Cell projection</keyword>
<feature type="domain" description="Flagellar hook protein FlgE/F/G-like D1" evidence="9">
    <location>
        <begin position="85"/>
        <end position="145"/>
    </location>
</feature>
<evidence type="ECO:0000256" key="1">
    <source>
        <dbReference type="ARBA" id="ARBA00004117"/>
    </source>
</evidence>
<keyword evidence="10" id="KW-0969">Cilium</keyword>
<keyword evidence="3 6" id="KW-0975">Bacterial flagellum</keyword>
<evidence type="ECO:0000256" key="5">
    <source>
        <dbReference type="ARBA" id="ARBA00040228"/>
    </source>
</evidence>
<accession>A0A0F4XR89</accession>
<dbReference type="SUPFAM" id="SSF117143">
    <property type="entry name" value="Flagellar hook protein flgE"/>
    <property type="match status" value="1"/>
</dbReference>
<dbReference type="GO" id="GO:0071978">
    <property type="term" value="P:bacterial-type flagellum-dependent swarming motility"/>
    <property type="evidence" value="ECO:0007669"/>
    <property type="project" value="TreeGrafter"/>
</dbReference>
<evidence type="ECO:0000256" key="4">
    <source>
        <dbReference type="ARBA" id="ARBA00038560"/>
    </source>
</evidence>
<comment type="similarity">
    <text evidence="2 6">Belongs to the flagella basal body rod proteins family.</text>
</comment>
<dbReference type="InterPro" id="IPR037925">
    <property type="entry name" value="FlgE/F/G-like"/>
</dbReference>
<dbReference type="Pfam" id="PF22692">
    <property type="entry name" value="LlgE_F_G_D1"/>
    <property type="match status" value="1"/>
</dbReference>
<dbReference type="NCBIfam" id="NF009280">
    <property type="entry name" value="PRK12640.1"/>
    <property type="match status" value="1"/>
</dbReference>
<dbReference type="InterPro" id="IPR001444">
    <property type="entry name" value="Flag_bb_rod_N"/>
</dbReference>
<evidence type="ECO:0000256" key="6">
    <source>
        <dbReference type="RuleBase" id="RU362116"/>
    </source>
</evidence>
<dbReference type="EMBL" id="JZXC01000006">
    <property type="protein sequence ID" value="KKA08336.1"/>
    <property type="molecule type" value="Genomic_DNA"/>
</dbReference>
<dbReference type="InterPro" id="IPR053967">
    <property type="entry name" value="LlgE_F_G-like_D1"/>
</dbReference>
<comment type="subcellular location">
    <subcellularLocation>
        <location evidence="1 6">Bacterial flagellum basal body</location>
    </subcellularLocation>
</comment>
<feature type="domain" description="Flagellar basal body rod protein N-terminal" evidence="7">
    <location>
        <begin position="7"/>
        <end position="35"/>
    </location>
</feature>
<protein>
    <recommendedName>
        <fullName evidence="5 6">Flagellar basal-body rod protein FlgF</fullName>
    </recommendedName>
</protein>
<comment type="subunit">
    <text evidence="4 6">The basal body constitutes a major portion of the flagellar organelle and consists of five rings (E,L,P,S, and M) mounted on a central rod. The rod consists of about 26 subunits of FlgG in the distal portion, and FlgB, FlgC and FlgF are thought to build up the proximal portion of the rod with about 6 subunits each.</text>
</comment>
<dbReference type="Proteomes" id="UP000033662">
    <property type="component" value="Unassembled WGS sequence"/>
</dbReference>
<sequence length="251" mass="25899">MDRMLFTAMSGANQALEQQAVVANNLANVVTPGFRSQLVEMQSSPVAGEGLPTRVSVVANGLGVDWTEGPIVHTDRALDVALGENGLLAVQTADGKEAYTRRGDLQVDGTGAMTVGGRPVIGDGGPITVPLGSEITLGSDGTISVRELGMEPRGLSPVGRLKMVSALPGTLQAGTDGLFRALPDGNGTVQPLPADETMRVTPGALEGSNVSPTSAMVAMIDNSRRYEMQMKAISTADENAKTANSLLSLQG</sequence>
<dbReference type="NCBIfam" id="TIGR03506">
    <property type="entry name" value="FlgEFG_subfam"/>
    <property type="match status" value="1"/>
</dbReference>
<evidence type="ECO:0000313" key="10">
    <source>
        <dbReference type="EMBL" id="KKA08336.1"/>
    </source>
</evidence>
<feature type="domain" description="Flagellar basal-body/hook protein C-terminal" evidence="8">
    <location>
        <begin position="202"/>
        <end position="246"/>
    </location>
</feature>
<evidence type="ECO:0000313" key="11">
    <source>
        <dbReference type="Proteomes" id="UP000033662"/>
    </source>
</evidence>
<dbReference type="PATRIC" id="fig|132476.4.peg.5779"/>
<gene>
    <name evidence="10" type="primary">flgF</name>
    <name evidence="10" type="ORF">VP02_08755</name>
</gene>
<reference evidence="10 11" key="1">
    <citation type="submission" date="2015-03" db="EMBL/GenBank/DDBJ databases">
        <title>Pseudomonas fluorescens 1855-344 Genome sequencing and assembly.</title>
        <authorList>
            <person name="Eng W.W.H."/>
            <person name="Gan H.M."/>
            <person name="Savka M.A."/>
        </authorList>
    </citation>
    <scope>NUCLEOTIDE SEQUENCE [LARGE SCALE GENOMIC DNA]</scope>
    <source>
        <strain evidence="10 11">1855-344</strain>
    </source>
</reference>
<evidence type="ECO:0000259" key="9">
    <source>
        <dbReference type="Pfam" id="PF22692"/>
    </source>
</evidence>
<evidence type="ECO:0000256" key="3">
    <source>
        <dbReference type="ARBA" id="ARBA00023143"/>
    </source>
</evidence>
<organism evidence="10 11">
    <name type="scientific">Pseudomonas kilonensis</name>
    <dbReference type="NCBI Taxonomy" id="132476"/>
    <lineage>
        <taxon>Bacteria</taxon>
        <taxon>Pseudomonadati</taxon>
        <taxon>Pseudomonadota</taxon>
        <taxon>Gammaproteobacteria</taxon>
        <taxon>Pseudomonadales</taxon>
        <taxon>Pseudomonadaceae</taxon>
        <taxon>Pseudomonas</taxon>
    </lineage>
</organism>
<dbReference type="PANTHER" id="PTHR30435:SF18">
    <property type="entry name" value="FLAGELLAR BASAL-BODY ROD PROTEIN FLGF"/>
    <property type="match status" value="1"/>
</dbReference>
<dbReference type="InterPro" id="IPR020013">
    <property type="entry name" value="Flagellar_FlgE/F/G"/>
</dbReference>
<name>A0A0F4XR89_9PSED</name>
<proteinExistence type="inferred from homology"/>
<dbReference type="AlphaFoldDB" id="A0A0F4XR89"/>
<evidence type="ECO:0000256" key="2">
    <source>
        <dbReference type="ARBA" id="ARBA00009677"/>
    </source>
</evidence>
<dbReference type="OrthoDB" id="9804559at2"/>
<dbReference type="PANTHER" id="PTHR30435">
    <property type="entry name" value="FLAGELLAR PROTEIN"/>
    <property type="match status" value="1"/>
</dbReference>
<keyword evidence="10" id="KW-0282">Flagellum</keyword>
<evidence type="ECO:0000259" key="8">
    <source>
        <dbReference type="Pfam" id="PF06429"/>
    </source>
</evidence>
<dbReference type="Pfam" id="PF06429">
    <property type="entry name" value="Flg_bbr_C"/>
    <property type="match status" value="1"/>
</dbReference>
<dbReference type="Pfam" id="PF00460">
    <property type="entry name" value="Flg_bb_rod"/>
    <property type="match status" value="1"/>
</dbReference>
<evidence type="ECO:0000259" key="7">
    <source>
        <dbReference type="Pfam" id="PF00460"/>
    </source>
</evidence>
<dbReference type="InterPro" id="IPR010930">
    <property type="entry name" value="Flg_bb/hook_C_dom"/>
</dbReference>
<dbReference type="GO" id="GO:0030694">
    <property type="term" value="C:bacterial-type flagellum basal body, rod"/>
    <property type="evidence" value="ECO:0007669"/>
    <property type="project" value="UniProtKB-UniRule"/>
</dbReference>
<comment type="caution">
    <text evidence="10">The sequence shown here is derived from an EMBL/GenBank/DDBJ whole genome shotgun (WGS) entry which is preliminary data.</text>
</comment>